<evidence type="ECO:0000256" key="1">
    <source>
        <dbReference type="SAM" id="MobiDB-lite"/>
    </source>
</evidence>
<keyword evidence="3" id="KW-1185">Reference proteome</keyword>
<reference evidence="2" key="1">
    <citation type="submission" date="2019-06" db="EMBL/GenBank/DDBJ databases">
        <authorList>
            <person name="Zheng W."/>
        </authorList>
    </citation>
    <scope>NUCLEOTIDE SEQUENCE</scope>
    <source>
        <strain evidence="2">QDHG01</strain>
    </source>
</reference>
<feature type="compositionally biased region" description="Polar residues" evidence="1">
    <location>
        <begin position="10"/>
        <end position="26"/>
    </location>
</feature>
<comment type="caution">
    <text evidence="2">The sequence shown here is derived from an EMBL/GenBank/DDBJ whole genome shotgun (WGS) entry which is preliminary data.</text>
</comment>
<dbReference type="EMBL" id="RRYP01019891">
    <property type="protein sequence ID" value="TNV73106.1"/>
    <property type="molecule type" value="Genomic_DNA"/>
</dbReference>
<dbReference type="AlphaFoldDB" id="A0A8J8NEB7"/>
<accession>A0A8J8NEB7</accession>
<organism evidence="2 3">
    <name type="scientific">Halteria grandinella</name>
    <dbReference type="NCBI Taxonomy" id="5974"/>
    <lineage>
        <taxon>Eukaryota</taxon>
        <taxon>Sar</taxon>
        <taxon>Alveolata</taxon>
        <taxon>Ciliophora</taxon>
        <taxon>Intramacronucleata</taxon>
        <taxon>Spirotrichea</taxon>
        <taxon>Stichotrichia</taxon>
        <taxon>Sporadotrichida</taxon>
        <taxon>Halteriidae</taxon>
        <taxon>Halteria</taxon>
    </lineage>
</organism>
<proteinExistence type="predicted"/>
<dbReference type="Proteomes" id="UP000785679">
    <property type="component" value="Unassembled WGS sequence"/>
</dbReference>
<sequence length="164" mass="17802">MGARQELRSAATTSTSNPSGVESGSQPGSLPPLWAPSLALSRSETTTSSQATSNLIWARTSPMLSSAQTLLAPLWTISLRRRPTIKTDLKICTQRSASAYSRACVESCPSLAPSSTGAALSCCEILVVYIEYYNKMVQQQWKETSNTYIYDCLNSSIQLSQICH</sequence>
<name>A0A8J8NEB7_HALGN</name>
<feature type="region of interest" description="Disordered" evidence="1">
    <location>
        <begin position="1"/>
        <end position="30"/>
    </location>
</feature>
<evidence type="ECO:0000313" key="3">
    <source>
        <dbReference type="Proteomes" id="UP000785679"/>
    </source>
</evidence>
<evidence type="ECO:0000313" key="2">
    <source>
        <dbReference type="EMBL" id="TNV73106.1"/>
    </source>
</evidence>
<protein>
    <submittedName>
        <fullName evidence="2">Uncharacterized protein</fullName>
    </submittedName>
</protein>
<gene>
    <name evidence="2" type="ORF">FGO68_gene14854</name>
</gene>